<dbReference type="Proteomes" id="UP000823775">
    <property type="component" value="Unassembled WGS sequence"/>
</dbReference>
<evidence type="ECO:0000256" key="5">
    <source>
        <dbReference type="ARBA" id="ARBA00022741"/>
    </source>
</evidence>
<keyword evidence="7" id="KW-0067">ATP-binding</keyword>
<reference evidence="14 15" key="1">
    <citation type="journal article" date="2021" name="BMC Genomics">
        <title>Datura genome reveals duplications of psychoactive alkaloid biosynthetic genes and high mutation rate following tissue culture.</title>
        <authorList>
            <person name="Rajewski A."/>
            <person name="Carter-House D."/>
            <person name="Stajich J."/>
            <person name="Litt A."/>
        </authorList>
    </citation>
    <scope>NUCLEOTIDE SEQUENCE [LARGE SCALE GENOMIC DNA]</scope>
    <source>
        <strain evidence="14">AR-01</strain>
    </source>
</reference>
<dbReference type="SUPFAM" id="SSF52540">
    <property type="entry name" value="P-loop containing nucleoside triphosphate hydrolases"/>
    <property type="match status" value="1"/>
</dbReference>
<feature type="domain" description="Disease resistance protein winged helix" evidence="12">
    <location>
        <begin position="432"/>
        <end position="503"/>
    </location>
</feature>
<evidence type="ECO:0000313" key="14">
    <source>
        <dbReference type="EMBL" id="MCD7460172.1"/>
    </source>
</evidence>
<evidence type="ECO:0000256" key="4">
    <source>
        <dbReference type="ARBA" id="ARBA00022737"/>
    </source>
</evidence>
<evidence type="ECO:0000256" key="7">
    <source>
        <dbReference type="ARBA" id="ARBA00022840"/>
    </source>
</evidence>
<feature type="domain" description="Disease resistance N-terminal" evidence="11">
    <location>
        <begin position="9"/>
        <end position="91"/>
    </location>
</feature>
<keyword evidence="5" id="KW-0547">Nucleotide-binding</keyword>
<dbReference type="InterPro" id="IPR036388">
    <property type="entry name" value="WH-like_DNA-bd_sf"/>
</dbReference>
<evidence type="ECO:0000259" key="11">
    <source>
        <dbReference type="Pfam" id="PF18052"/>
    </source>
</evidence>
<dbReference type="Pfam" id="PF00931">
    <property type="entry name" value="NB-ARC"/>
    <property type="match status" value="1"/>
</dbReference>
<keyword evidence="15" id="KW-1185">Reference proteome</keyword>
<gene>
    <name evidence="14" type="ORF">HAX54_042981</name>
</gene>
<dbReference type="InterPro" id="IPR027417">
    <property type="entry name" value="P-loop_NTPase"/>
</dbReference>
<keyword evidence="9" id="KW-0472">Membrane</keyword>
<evidence type="ECO:0000259" key="13">
    <source>
        <dbReference type="Pfam" id="PF23598"/>
    </source>
</evidence>
<dbReference type="Pfam" id="PF23559">
    <property type="entry name" value="WHD_DRP"/>
    <property type="match status" value="1"/>
</dbReference>
<dbReference type="PANTHER" id="PTHR23155:SF1205">
    <property type="entry name" value="DISEASE RESISTANCE PROTEIN RPM1"/>
    <property type="match status" value="1"/>
</dbReference>
<dbReference type="Gene3D" id="3.40.50.300">
    <property type="entry name" value="P-loop containing nucleotide triphosphate hydrolases"/>
    <property type="match status" value="1"/>
</dbReference>
<evidence type="ECO:0000256" key="8">
    <source>
        <dbReference type="ARBA" id="ARBA00023054"/>
    </source>
</evidence>
<dbReference type="SUPFAM" id="SSF52058">
    <property type="entry name" value="L domain-like"/>
    <property type="match status" value="1"/>
</dbReference>
<dbReference type="InterPro" id="IPR044974">
    <property type="entry name" value="Disease_R_plants"/>
</dbReference>
<dbReference type="Gene3D" id="1.10.10.10">
    <property type="entry name" value="Winged helix-like DNA-binding domain superfamily/Winged helix DNA-binding domain"/>
    <property type="match status" value="1"/>
</dbReference>
<dbReference type="Gene3D" id="1.10.8.430">
    <property type="entry name" value="Helical domain of apoptotic protease-activating factors"/>
    <property type="match status" value="1"/>
</dbReference>
<dbReference type="InterPro" id="IPR002182">
    <property type="entry name" value="NB-ARC"/>
</dbReference>
<dbReference type="PANTHER" id="PTHR23155">
    <property type="entry name" value="DISEASE RESISTANCE PROTEIN RP"/>
    <property type="match status" value="1"/>
</dbReference>
<evidence type="ECO:0000313" key="15">
    <source>
        <dbReference type="Proteomes" id="UP000823775"/>
    </source>
</evidence>
<organism evidence="14 15">
    <name type="scientific">Datura stramonium</name>
    <name type="common">Jimsonweed</name>
    <name type="synonym">Common thornapple</name>
    <dbReference type="NCBI Taxonomy" id="4076"/>
    <lineage>
        <taxon>Eukaryota</taxon>
        <taxon>Viridiplantae</taxon>
        <taxon>Streptophyta</taxon>
        <taxon>Embryophyta</taxon>
        <taxon>Tracheophyta</taxon>
        <taxon>Spermatophyta</taxon>
        <taxon>Magnoliopsida</taxon>
        <taxon>eudicotyledons</taxon>
        <taxon>Gunneridae</taxon>
        <taxon>Pentapetalae</taxon>
        <taxon>asterids</taxon>
        <taxon>lamiids</taxon>
        <taxon>Solanales</taxon>
        <taxon>Solanaceae</taxon>
        <taxon>Solanoideae</taxon>
        <taxon>Datureae</taxon>
        <taxon>Datura</taxon>
    </lineage>
</organism>
<name>A0ABS8SN64_DATST</name>
<dbReference type="EMBL" id="JACEIK010000638">
    <property type="protein sequence ID" value="MCD7460172.1"/>
    <property type="molecule type" value="Genomic_DNA"/>
</dbReference>
<comment type="similarity">
    <text evidence="2">Belongs to the disease resistance NB-LRR family.</text>
</comment>
<evidence type="ECO:0000256" key="6">
    <source>
        <dbReference type="ARBA" id="ARBA00022821"/>
    </source>
</evidence>
<protein>
    <submittedName>
        <fullName evidence="14">Uncharacterized protein</fullName>
    </submittedName>
</protein>
<dbReference type="Gene3D" id="3.80.10.10">
    <property type="entry name" value="Ribonuclease Inhibitor"/>
    <property type="match status" value="1"/>
</dbReference>
<comment type="caution">
    <text evidence="14">The sequence shown here is derived from an EMBL/GenBank/DDBJ whole genome shotgun (WGS) entry which is preliminary data.</text>
</comment>
<keyword evidence="6" id="KW-0611">Plant defense</keyword>
<evidence type="ECO:0000259" key="12">
    <source>
        <dbReference type="Pfam" id="PF23559"/>
    </source>
</evidence>
<evidence type="ECO:0000256" key="9">
    <source>
        <dbReference type="ARBA" id="ARBA00023136"/>
    </source>
</evidence>
<dbReference type="Gene3D" id="1.20.5.4130">
    <property type="match status" value="1"/>
</dbReference>
<evidence type="ECO:0000256" key="2">
    <source>
        <dbReference type="ARBA" id="ARBA00008894"/>
    </source>
</evidence>
<evidence type="ECO:0000256" key="3">
    <source>
        <dbReference type="ARBA" id="ARBA00022614"/>
    </source>
</evidence>
<dbReference type="Pfam" id="PF18052">
    <property type="entry name" value="Rx_N"/>
    <property type="match status" value="1"/>
</dbReference>
<dbReference type="Pfam" id="PF23598">
    <property type="entry name" value="LRR_14"/>
    <property type="match status" value="1"/>
</dbReference>
<dbReference type="InterPro" id="IPR032675">
    <property type="entry name" value="LRR_dom_sf"/>
</dbReference>
<evidence type="ECO:0000256" key="1">
    <source>
        <dbReference type="ARBA" id="ARBA00004170"/>
    </source>
</evidence>
<feature type="domain" description="NB-ARC" evidence="10">
    <location>
        <begin position="181"/>
        <end position="340"/>
    </location>
</feature>
<keyword evidence="4" id="KW-0677">Repeat</keyword>
<dbReference type="PRINTS" id="PR00364">
    <property type="entry name" value="DISEASERSIST"/>
</dbReference>
<comment type="subcellular location">
    <subcellularLocation>
        <location evidence="1">Membrane</location>
        <topology evidence="1">Peripheral membrane protein</topology>
    </subcellularLocation>
</comment>
<dbReference type="InterPro" id="IPR058922">
    <property type="entry name" value="WHD_DRP"/>
</dbReference>
<evidence type="ECO:0000259" key="10">
    <source>
        <dbReference type="Pfam" id="PF00931"/>
    </source>
</evidence>
<dbReference type="InterPro" id="IPR041118">
    <property type="entry name" value="Rx_N"/>
</dbReference>
<keyword evidence="8" id="KW-0175">Coiled coil</keyword>
<dbReference type="InterPro" id="IPR042197">
    <property type="entry name" value="Apaf_helical"/>
</dbReference>
<accession>A0ABS8SN64</accession>
<feature type="domain" description="Disease resistance R13L4/SHOC-2-like LRR" evidence="13">
    <location>
        <begin position="573"/>
        <end position="895"/>
    </location>
</feature>
<keyword evidence="3" id="KW-0433">Leucine-rich repeat</keyword>
<dbReference type="InterPro" id="IPR055414">
    <property type="entry name" value="LRR_R13L4/SHOC2-like"/>
</dbReference>
<sequence length="926" mass="106158">MEAIVGVAVEVGLQQFKEAMIEGINRGSLEGQQMREIQIHLDYMLAFLRDADSKEESHSSQHQLLVKQIRELAHHIEDYIHRYVCTCAYCRRDGVSKLKKIYGFLKNMVTCSHLNQSDLKIFMSTMTTISDACRRYTDNNSVARSWYDCRGDALLLEEAELVGIDRPKAELKNLIYSVFGSPVFKVICVVGMGGSGKSTLVNCAYNDPTVKKNFDYHIWITVSESLKVEEVNTLLLDAIRQLGIGIQQQHPPQAAAELKKVLCDFLQTKKYIVVLDDMWKSTVWDSIKYAFPQNQFSRVVITTRSRNIIRAEVNTALYQMKLLSDKESWTLFCRKAFASTASSCPPHLKKISKSILKRCEGLPLAIAIIGGALGTKGDDIQEWERFSRSLGAELGDDGDNSYLNLISITKLLSLSYYDLRPDLQRCFLYLSIFPEDYVIEKMRLIRLWVAEEFVQERMGLTIEEVAEGYLIELVNRSLIQVAATTVDNKIKTCRIHDLWRELILSKSKEQSFVAIVSEQEQRQQQQQHSNNASTKYHVRRMAVHSFINNVEIMESHNFKGLRSLLMIRSSIDDFPINSILMQSSQHFNLLKVLHLRGANLDNFPDEVFNLRHLKYLSMRDTQVTTVPKSIGRLGELQTLDLKKTNVTQLPIEILGLKQLRHLLIYRYEMMADRFYVDTFGFEAPYAIGCLVKMQKLCCIEAGESRGIKTVKEIGKLSQLRRLGITKLKQEDGKELCSSLEKLSHLSSLSINSIDNNETIDLNHNMPNFPQFLRNLSLRGHLLDIPPFISSLNSLVRVYLRWSRLDTNPLLVFQDLPSLVQLHLENAYIGDELVFQVGSFKLLKKLTIESLENLKLVKVEDGALPCLQKLLFRKCNSMKELPLDLVNLLTLKVLEAYDMSNEFVRDGKDKKKAKHWSVYHIHRIAIR</sequence>
<proteinExistence type="inferred from homology"/>